<dbReference type="AlphaFoldDB" id="A0A3B1C300"/>
<evidence type="ECO:0000256" key="2">
    <source>
        <dbReference type="SAM" id="Phobius"/>
    </source>
</evidence>
<name>A0A3B1C300_9ZZZZ</name>
<feature type="coiled-coil region" evidence="1">
    <location>
        <begin position="101"/>
        <end position="201"/>
    </location>
</feature>
<dbReference type="EMBL" id="UOFZ01000089">
    <property type="protein sequence ID" value="VAX13055.1"/>
    <property type="molecule type" value="Genomic_DNA"/>
</dbReference>
<keyword evidence="1" id="KW-0175">Coiled coil</keyword>
<dbReference type="PANTHER" id="PTHR30469">
    <property type="entry name" value="MULTIDRUG RESISTANCE PROTEIN MDTA"/>
    <property type="match status" value="1"/>
</dbReference>
<keyword evidence="2" id="KW-1133">Transmembrane helix</keyword>
<dbReference type="InterPro" id="IPR006143">
    <property type="entry name" value="RND_pump_MFP"/>
</dbReference>
<dbReference type="Gene3D" id="2.40.420.20">
    <property type="match status" value="1"/>
</dbReference>
<proteinExistence type="predicted"/>
<protein>
    <submittedName>
        <fullName evidence="4">RND efflux system, membrane fusion protein</fullName>
    </submittedName>
</protein>
<dbReference type="Gene3D" id="1.10.287.470">
    <property type="entry name" value="Helix hairpin bin"/>
    <property type="match status" value="1"/>
</dbReference>
<feature type="transmembrane region" description="Helical" evidence="2">
    <location>
        <begin position="7"/>
        <end position="27"/>
    </location>
</feature>
<evidence type="ECO:0000259" key="3">
    <source>
        <dbReference type="Pfam" id="PF25917"/>
    </source>
</evidence>
<accession>A0A3B1C300</accession>
<reference evidence="4" key="1">
    <citation type="submission" date="2018-06" db="EMBL/GenBank/DDBJ databases">
        <authorList>
            <person name="Zhirakovskaya E."/>
        </authorList>
    </citation>
    <scope>NUCLEOTIDE SEQUENCE</scope>
</reference>
<evidence type="ECO:0000256" key="1">
    <source>
        <dbReference type="SAM" id="Coils"/>
    </source>
</evidence>
<dbReference type="Gene3D" id="2.40.50.100">
    <property type="match status" value="1"/>
</dbReference>
<gene>
    <name evidence="4" type="ORF">MNBD_GAMMA24-1550</name>
</gene>
<dbReference type="GO" id="GO:0015562">
    <property type="term" value="F:efflux transmembrane transporter activity"/>
    <property type="evidence" value="ECO:0007669"/>
    <property type="project" value="TreeGrafter"/>
</dbReference>
<dbReference type="NCBIfam" id="TIGR01730">
    <property type="entry name" value="RND_mfp"/>
    <property type="match status" value="1"/>
</dbReference>
<dbReference type="Pfam" id="PF25917">
    <property type="entry name" value="BSH_RND"/>
    <property type="match status" value="1"/>
</dbReference>
<evidence type="ECO:0000313" key="4">
    <source>
        <dbReference type="EMBL" id="VAX13055.1"/>
    </source>
</evidence>
<dbReference type="Gene3D" id="2.40.30.170">
    <property type="match status" value="1"/>
</dbReference>
<feature type="domain" description="Multidrug resistance protein MdtA-like barrel-sandwich hybrid" evidence="3">
    <location>
        <begin position="63"/>
        <end position="230"/>
    </location>
</feature>
<keyword evidence="2" id="KW-0812">Transmembrane</keyword>
<dbReference type="SUPFAM" id="SSF111369">
    <property type="entry name" value="HlyD-like secretion proteins"/>
    <property type="match status" value="1"/>
</dbReference>
<dbReference type="GO" id="GO:1990281">
    <property type="term" value="C:efflux pump complex"/>
    <property type="evidence" value="ECO:0007669"/>
    <property type="project" value="TreeGrafter"/>
</dbReference>
<sequence>MQTGNRRFIYLAFLGLVLIGVITLIMIKGPLAPVSVQAVQLRQSDLEPSLFGIGTVEARRSYTIGPTRTGKLQQLLVDHGDQVVAGQLLGQMDPVDLPDRLQSAQLTIEKTEYLVEAAQAQLDEAKNRYAQAKREDQRYRDLVKKKQVSHEAAEAKATDALTTKDQVRAANANLEGTRHDLQRTQSDLKALQAQIDDLRLISPATGVVTAREAEPGSLVISGTPVLRIVDTATLWVRTRIDQHGSTGLVFDLPAEIYLRSQPDTALKGKVARIELIADSLTEERWIDVAFEQIPEGVAIGTLANVTIMLPVVEQAQWLPAAALQNFGHKMGAWIIQENRAHFVPVKTGTRTLDGKVQVLSGISSTDIVVIYSDNPLSEGQHLKVKNRESKK</sequence>
<dbReference type="InterPro" id="IPR058625">
    <property type="entry name" value="MdtA-like_BSH"/>
</dbReference>
<keyword evidence="2" id="KW-0472">Membrane</keyword>
<organism evidence="4">
    <name type="scientific">hydrothermal vent metagenome</name>
    <dbReference type="NCBI Taxonomy" id="652676"/>
    <lineage>
        <taxon>unclassified sequences</taxon>
        <taxon>metagenomes</taxon>
        <taxon>ecological metagenomes</taxon>
    </lineage>
</organism>
<dbReference type="PANTHER" id="PTHR30469:SF15">
    <property type="entry name" value="HLYD FAMILY OF SECRETION PROTEINS"/>
    <property type="match status" value="1"/>
</dbReference>